<comment type="caution">
    <text evidence="2">The sequence shown here is derived from an EMBL/GenBank/DDBJ whole genome shotgun (WGS) entry which is preliminary data.</text>
</comment>
<dbReference type="Gene3D" id="1.10.3210.10">
    <property type="entry name" value="Hypothetical protein af1432"/>
    <property type="match status" value="1"/>
</dbReference>
<organism evidence="2 3">
    <name type="scientific">Caldicellulosiruptor bescii</name>
    <name type="common">Anaerocellum thermophilum</name>
    <dbReference type="NCBI Taxonomy" id="31899"/>
    <lineage>
        <taxon>Bacteria</taxon>
        <taxon>Bacillati</taxon>
        <taxon>Bacillota</taxon>
        <taxon>Bacillota incertae sedis</taxon>
        <taxon>Caldicellulosiruptorales</taxon>
        <taxon>Caldicellulosiruptoraceae</taxon>
        <taxon>Caldicellulosiruptor</taxon>
    </lineage>
</organism>
<feature type="domain" description="HD/PDEase" evidence="1">
    <location>
        <begin position="50"/>
        <end position="200"/>
    </location>
</feature>
<reference evidence="2 3" key="1">
    <citation type="submission" date="2017-05" db="EMBL/GenBank/DDBJ databases">
        <authorList>
            <person name="Varghese N."/>
            <person name="Submissions S."/>
        </authorList>
    </citation>
    <scope>NUCLEOTIDE SEQUENCE [LARGE SCALE GENOMIC DNA]</scope>
    <source>
        <strain evidence="2 3">MACB1020</strain>
    </source>
</reference>
<dbReference type="InterPro" id="IPR003607">
    <property type="entry name" value="HD/PDEase_dom"/>
</dbReference>
<dbReference type="Pfam" id="PF19276">
    <property type="entry name" value="HD_assoc_2"/>
    <property type="match status" value="1"/>
</dbReference>
<dbReference type="Proteomes" id="UP000196803">
    <property type="component" value="Unassembled WGS sequence"/>
</dbReference>
<dbReference type="InterPro" id="IPR045509">
    <property type="entry name" value="HD_assoc_2"/>
</dbReference>
<dbReference type="RefSeq" id="WP_015908594.1">
    <property type="nucleotide sequence ID" value="NZ_FUZJ01000001.1"/>
</dbReference>
<dbReference type="CDD" id="cd00077">
    <property type="entry name" value="HDc"/>
    <property type="match status" value="1"/>
</dbReference>
<gene>
    <name evidence="2" type="ORF">SAMN05216240_0785</name>
</gene>
<dbReference type="InterPro" id="IPR006674">
    <property type="entry name" value="HD_domain"/>
</dbReference>
<proteinExistence type="predicted"/>
<accession>A0ABY1S6G4</accession>
<dbReference type="PANTHER" id="PTHR11373:SF4">
    <property type="entry name" value="DEOXYNUCLEOSIDE TRIPHOSPHATE TRIPHOSPHOHYDROLASE SAMHD1"/>
    <property type="match status" value="1"/>
</dbReference>
<dbReference type="SUPFAM" id="SSF109604">
    <property type="entry name" value="HD-domain/PDEase-like"/>
    <property type="match status" value="1"/>
</dbReference>
<keyword evidence="3" id="KW-1185">Reference proteome</keyword>
<dbReference type="GeneID" id="31773614"/>
<dbReference type="InterPro" id="IPR050135">
    <property type="entry name" value="dGTPase-like"/>
</dbReference>
<dbReference type="EMBL" id="FXXC01000001">
    <property type="protein sequence ID" value="SMR92038.1"/>
    <property type="molecule type" value="Genomic_DNA"/>
</dbReference>
<evidence type="ECO:0000259" key="1">
    <source>
        <dbReference type="SMART" id="SM00471"/>
    </source>
</evidence>
<evidence type="ECO:0000313" key="3">
    <source>
        <dbReference type="Proteomes" id="UP000196803"/>
    </source>
</evidence>
<dbReference type="SMART" id="SM00471">
    <property type="entry name" value="HDc"/>
    <property type="match status" value="1"/>
</dbReference>
<evidence type="ECO:0000313" key="2">
    <source>
        <dbReference type="EMBL" id="SMR92038.1"/>
    </source>
</evidence>
<sequence length="427" mass="50431">MSEKLYEFRDPVHGFIYVRPLELKLIDSFPFQRLRNIKQLAFSHYIYHGAEHSRFGHSLGVMHLVTRAFNTVTEKTKIFDIATKEWYTQILRIIALVHDLGHAPFSHASEELLPDGFSHEDYTHMIVTQTEVADCISEIGEWFKKQYGEEYDITPELISSIYKGENIENPDFIFLKKFMDSELDCDKMDYLLRDSLYCGVSYGKFDLERLINTLTVWENEEGVLYLAIEKGGMHAFEEFVLARYFMFTQVYFYKTRRFLDNALLYFLKGVLPNGKYPEDIQEFLKYDDIYVLELMKQNIKQNEWAERILKRKILSKVYETPVHASEKDQQIFNLVKNNLVERIGEEYLILDSADKLVHQMPVRYELDSEKAIPVITENDKKVIPVSVASEVIRKMTEPINIKRIYVYEDKKEEAIKIVNEMMEKMSK</sequence>
<dbReference type="Pfam" id="PF01966">
    <property type="entry name" value="HD"/>
    <property type="match status" value="1"/>
</dbReference>
<dbReference type="PANTHER" id="PTHR11373">
    <property type="entry name" value="DEOXYNUCLEOSIDE TRIPHOSPHATE TRIPHOSPHOHYDROLASE"/>
    <property type="match status" value="1"/>
</dbReference>
<name>A0ABY1S6G4_CALBS</name>
<protein>
    <recommendedName>
        <fullName evidence="1">HD/PDEase domain-containing protein</fullName>
    </recommendedName>
</protein>